<evidence type="ECO:0000313" key="2">
    <source>
        <dbReference type="Proteomes" id="UP000019149"/>
    </source>
</evidence>
<evidence type="ECO:0000313" key="1">
    <source>
        <dbReference type="EMBL" id="EUB55819.1"/>
    </source>
</evidence>
<gene>
    <name evidence="1" type="ORF">EGR_09335</name>
</gene>
<sequence>MISDLQAQILSYFALFSHLQLHRNDWKQSLNTSLTNDQDHFTPLFKTSTLKRQIKQLKATNFNKDEHPQTRVNTANPTIASTVEITIETIKVIWLSNGKDNKRSKRIKTSKFSKIINIFKKRPVVKNSTIISEIKTKNFVIIINKCYNEYSFKKTKDSLIIHAVYKDMEIFWVDEVLYCSLSSLKKLTRIIASSFEIAVYITCHVAIKAIVSSAFVE</sequence>
<comment type="caution">
    <text evidence="1">The sequence shown here is derived from an EMBL/GenBank/DDBJ whole genome shotgun (WGS) entry which is preliminary data.</text>
</comment>
<name>W6UQW6_ECHGR</name>
<dbReference type="KEGG" id="egl:EGR_09335"/>
<dbReference type="CTD" id="36345050"/>
<dbReference type="Proteomes" id="UP000019149">
    <property type="component" value="Unassembled WGS sequence"/>
</dbReference>
<protein>
    <submittedName>
        <fullName evidence="1">Uncharacterized protein</fullName>
    </submittedName>
</protein>
<dbReference type="EMBL" id="APAU02000143">
    <property type="protein sequence ID" value="EUB55819.1"/>
    <property type="molecule type" value="Genomic_DNA"/>
</dbReference>
<proteinExistence type="predicted"/>
<keyword evidence="2" id="KW-1185">Reference proteome</keyword>
<accession>W6UQW6</accession>
<dbReference type="RefSeq" id="XP_024347015.1">
    <property type="nucleotide sequence ID" value="XM_024498584.1"/>
</dbReference>
<organism evidence="1 2">
    <name type="scientific">Echinococcus granulosus</name>
    <name type="common">Hydatid tapeworm</name>
    <dbReference type="NCBI Taxonomy" id="6210"/>
    <lineage>
        <taxon>Eukaryota</taxon>
        <taxon>Metazoa</taxon>
        <taxon>Spiralia</taxon>
        <taxon>Lophotrochozoa</taxon>
        <taxon>Platyhelminthes</taxon>
        <taxon>Cestoda</taxon>
        <taxon>Eucestoda</taxon>
        <taxon>Cyclophyllidea</taxon>
        <taxon>Taeniidae</taxon>
        <taxon>Echinococcus</taxon>
        <taxon>Echinococcus granulosus group</taxon>
    </lineage>
</organism>
<dbReference type="AlphaFoldDB" id="W6UQW6"/>
<reference evidence="1 2" key="1">
    <citation type="journal article" date="2013" name="Nat. Genet.">
        <title>The genome of the hydatid tapeworm Echinococcus granulosus.</title>
        <authorList>
            <person name="Zheng H."/>
            <person name="Zhang W."/>
            <person name="Zhang L."/>
            <person name="Zhang Z."/>
            <person name="Li J."/>
            <person name="Lu G."/>
            <person name="Zhu Y."/>
            <person name="Wang Y."/>
            <person name="Huang Y."/>
            <person name="Liu J."/>
            <person name="Kang H."/>
            <person name="Chen J."/>
            <person name="Wang L."/>
            <person name="Chen A."/>
            <person name="Yu S."/>
            <person name="Gao Z."/>
            <person name="Jin L."/>
            <person name="Gu W."/>
            <person name="Wang Z."/>
            <person name="Zhao L."/>
            <person name="Shi B."/>
            <person name="Wen H."/>
            <person name="Lin R."/>
            <person name="Jones M.K."/>
            <person name="Brejova B."/>
            <person name="Vinar T."/>
            <person name="Zhao G."/>
            <person name="McManus D.P."/>
            <person name="Chen Z."/>
            <person name="Zhou Y."/>
            <person name="Wang S."/>
        </authorList>
    </citation>
    <scope>NUCLEOTIDE SEQUENCE [LARGE SCALE GENOMIC DNA]</scope>
</reference>
<dbReference type="GeneID" id="36345050"/>